<name>A0A9P4MXV0_9PLEO</name>
<keyword evidence="5" id="KW-0234">DNA repair</keyword>
<dbReference type="PANTHER" id="PTHR28680:SF1">
    <property type="entry name" value="CENTROMERE PROTEIN X"/>
    <property type="match status" value="1"/>
</dbReference>
<keyword evidence="9" id="KW-1185">Reference proteome</keyword>
<evidence type="ECO:0000256" key="1">
    <source>
        <dbReference type="ARBA" id="ARBA00004123"/>
    </source>
</evidence>
<evidence type="ECO:0000256" key="2">
    <source>
        <dbReference type="ARBA" id="ARBA00009359"/>
    </source>
</evidence>
<evidence type="ECO:0000313" key="9">
    <source>
        <dbReference type="Proteomes" id="UP000800093"/>
    </source>
</evidence>
<dbReference type="CDD" id="cd22921">
    <property type="entry name" value="HFD_CENP-X"/>
    <property type="match status" value="1"/>
</dbReference>
<evidence type="ECO:0008006" key="10">
    <source>
        <dbReference type="Google" id="ProtNLM"/>
    </source>
</evidence>
<feature type="region of interest" description="Disordered" evidence="7">
    <location>
        <begin position="1"/>
        <end position="105"/>
    </location>
</feature>
<evidence type="ECO:0000256" key="7">
    <source>
        <dbReference type="SAM" id="MobiDB-lite"/>
    </source>
</evidence>
<gene>
    <name evidence="8" type="ORF">CC78DRAFT_535353</name>
</gene>
<sequence length="183" mass="19931">MPVATASNAPKRKGPIFKPPRPVKPAAQLTNASTDKRATGAVPRSAAVAKKAAPSRPTREPIATLISSSESESEVTNSEADRDEDMQNASDVDNSTLFQEPTRDPIPPRLLSRLLYEGFENSNTQIQKGAMDLVGHYMNIFVREAIARAEMERQDARKGGGISDGFLQVEDLEKLAPQLVLDF</sequence>
<dbReference type="GO" id="GO:0006281">
    <property type="term" value="P:DNA repair"/>
    <property type="evidence" value="ECO:0007669"/>
    <property type="project" value="UniProtKB-KW"/>
</dbReference>
<evidence type="ECO:0000256" key="5">
    <source>
        <dbReference type="ARBA" id="ARBA00023204"/>
    </source>
</evidence>
<dbReference type="GO" id="GO:0071821">
    <property type="term" value="C:FANCM-MHF complex"/>
    <property type="evidence" value="ECO:0007669"/>
    <property type="project" value="TreeGrafter"/>
</dbReference>
<evidence type="ECO:0000313" key="8">
    <source>
        <dbReference type="EMBL" id="KAF2261750.1"/>
    </source>
</evidence>
<accession>A0A9P4MXV0</accession>
<comment type="subcellular location">
    <subcellularLocation>
        <location evidence="1">Nucleus</location>
    </subcellularLocation>
</comment>
<dbReference type="PANTHER" id="PTHR28680">
    <property type="entry name" value="CENTROMERE PROTEIN X"/>
    <property type="match status" value="1"/>
</dbReference>
<dbReference type="AlphaFoldDB" id="A0A9P4MXV0"/>
<comment type="similarity">
    <text evidence="2">Belongs to the CENP-X/MHF2 family.</text>
</comment>
<dbReference type="Gene3D" id="6.10.130.30">
    <property type="match status" value="1"/>
</dbReference>
<proteinExistence type="inferred from homology"/>
<dbReference type="EMBL" id="ML986650">
    <property type="protein sequence ID" value="KAF2261750.1"/>
    <property type="molecule type" value="Genomic_DNA"/>
</dbReference>
<comment type="caution">
    <text evidence="8">The sequence shown here is derived from an EMBL/GenBank/DDBJ whole genome shotgun (WGS) entry which is preliminary data.</text>
</comment>
<dbReference type="Proteomes" id="UP000800093">
    <property type="component" value="Unassembled WGS sequence"/>
</dbReference>
<dbReference type="InterPro" id="IPR018552">
    <property type="entry name" value="CENP-X"/>
</dbReference>
<dbReference type="GO" id="GO:0003677">
    <property type="term" value="F:DNA binding"/>
    <property type="evidence" value="ECO:0007669"/>
    <property type="project" value="UniProtKB-KW"/>
</dbReference>
<dbReference type="GO" id="GO:0031297">
    <property type="term" value="P:replication fork processing"/>
    <property type="evidence" value="ECO:0007669"/>
    <property type="project" value="TreeGrafter"/>
</dbReference>
<feature type="compositionally biased region" description="Polar residues" evidence="7">
    <location>
        <begin position="87"/>
        <end position="99"/>
    </location>
</feature>
<protein>
    <recommendedName>
        <fullName evidence="10">Centromere protein X</fullName>
    </recommendedName>
</protein>
<keyword evidence="3" id="KW-0227">DNA damage</keyword>
<organism evidence="8 9">
    <name type="scientific">Lojkania enalia</name>
    <dbReference type="NCBI Taxonomy" id="147567"/>
    <lineage>
        <taxon>Eukaryota</taxon>
        <taxon>Fungi</taxon>
        <taxon>Dikarya</taxon>
        <taxon>Ascomycota</taxon>
        <taxon>Pezizomycotina</taxon>
        <taxon>Dothideomycetes</taxon>
        <taxon>Pleosporomycetidae</taxon>
        <taxon>Pleosporales</taxon>
        <taxon>Pleosporales incertae sedis</taxon>
        <taxon>Lojkania</taxon>
    </lineage>
</organism>
<dbReference type="GO" id="GO:0051382">
    <property type="term" value="P:kinetochore assembly"/>
    <property type="evidence" value="ECO:0007669"/>
    <property type="project" value="InterPro"/>
</dbReference>
<dbReference type="Pfam" id="PF09415">
    <property type="entry name" value="CENP-X"/>
    <property type="match status" value="1"/>
</dbReference>
<evidence type="ECO:0000256" key="4">
    <source>
        <dbReference type="ARBA" id="ARBA00023125"/>
    </source>
</evidence>
<dbReference type="GO" id="GO:0000712">
    <property type="term" value="P:resolution of meiotic recombination intermediates"/>
    <property type="evidence" value="ECO:0007669"/>
    <property type="project" value="TreeGrafter"/>
</dbReference>
<reference evidence="9" key="1">
    <citation type="journal article" date="2020" name="Stud. Mycol.">
        <title>101 Dothideomycetes genomes: A test case for predicting lifestyles and emergence of pathogens.</title>
        <authorList>
            <person name="Haridas S."/>
            <person name="Albert R."/>
            <person name="Binder M."/>
            <person name="Bloem J."/>
            <person name="LaButti K."/>
            <person name="Salamov A."/>
            <person name="Andreopoulos B."/>
            <person name="Baker S."/>
            <person name="Barry K."/>
            <person name="Bills G."/>
            <person name="Bluhm B."/>
            <person name="Cannon C."/>
            <person name="Castanera R."/>
            <person name="Culley D."/>
            <person name="Daum C."/>
            <person name="Ezra D."/>
            <person name="Gonzalez J."/>
            <person name="Henrissat B."/>
            <person name="Kuo A."/>
            <person name="Liang C."/>
            <person name="Lipzen A."/>
            <person name="Lutzoni F."/>
            <person name="Magnuson J."/>
            <person name="Mondo S."/>
            <person name="Nolan M."/>
            <person name="Ohm R."/>
            <person name="Pangilinan J."/>
            <person name="Park H.-J."/>
            <person name="Ramirez L."/>
            <person name="Alfaro M."/>
            <person name="Sun H."/>
            <person name="Tritt A."/>
            <person name="Yoshinaga Y."/>
            <person name="Zwiers L.-H."/>
            <person name="Turgeon B."/>
            <person name="Goodwin S."/>
            <person name="Spatafora J."/>
            <person name="Crous P."/>
            <person name="Grigoriev I."/>
        </authorList>
    </citation>
    <scope>NUCLEOTIDE SEQUENCE [LARGE SCALE GENOMIC DNA]</scope>
    <source>
        <strain evidence="9">CBS 304.66</strain>
    </source>
</reference>
<evidence type="ECO:0000256" key="3">
    <source>
        <dbReference type="ARBA" id="ARBA00022763"/>
    </source>
</evidence>
<dbReference type="OrthoDB" id="2500381at2759"/>
<keyword evidence="6" id="KW-0539">Nucleus</keyword>
<keyword evidence="4" id="KW-0238">DNA-binding</keyword>
<evidence type="ECO:0000256" key="6">
    <source>
        <dbReference type="ARBA" id="ARBA00023242"/>
    </source>
</evidence>